<dbReference type="PROSITE" id="PS00028">
    <property type="entry name" value="ZINC_FINGER_C2H2_1"/>
    <property type="match status" value="1"/>
</dbReference>
<dbReference type="InterPro" id="IPR042222">
    <property type="entry name" value="Dynein_2_N"/>
</dbReference>
<protein>
    <submittedName>
        <fullName evidence="4">Dynein heavy chain, N-terminal region 2</fullName>
    </submittedName>
</protein>
<feature type="region of interest" description="Disordered" evidence="2">
    <location>
        <begin position="295"/>
        <end position="331"/>
    </location>
</feature>
<evidence type="ECO:0000313" key="5">
    <source>
        <dbReference type="Proteomes" id="UP001281761"/>
    </source>
</evidence>
<dbReference type="Proteomes" id="UP001281761">
    <property type="component" value="Unassembled WGS sequence"/>
</dbReference>
<dbReference type="PANTHER" id="PTHR10676">
    <property type="entry name" value="DYNEIN HEAVY CHAIN FAMILY PROTEIN"/>
    <property type="match status" value="1"/>
</dbReference>
<gene>
    <name evidence="4" type="ORF">BLNAU_1552</name>
</gene>
<dbReference type="Gene3D" id="1.10.287.2620">
    <property type="match status" value="1"/>
</dbReference>
<evidence type="ECO:0000256" key="1">
    <source>
        <dbReference type="PROSITE-ProRule" id="PRU00042"/>
    </source>
</evidence>
<dbReference type="Pfam" id="PF08393">
    <property type="entry name" value="DHC_N2"/>
    <property type="match status" value="1"/>
</dbReference>
<dbReference type="InterPro" id="IPR026983">
    <property type="entry name" value="DHC"/>
</dbReference>
<feature type="region of interest" description="Disordered" evidence="2">
    <location>
        <begin position="1008"/>
        <end position="1047"/>
    </location>
</feature>
<accession>A0ABQ9YIC6</accession>
<dbReference type="InterPro" id="IPR013602">
    <property type="entry name" value="Dynein_heavy_linker"/>
</dbReference>
<keyword evidence="1" id="KW-0862">Zinc</keyword>
<sequence>MTSPITAKDELTQDFVWQRLHDSSSLIRATFMTTTAFLAIGDLSTPLGNRFRTFSDFAIPLPDIGEKLKFSGTTNYPFDFPTFAIPSSFHAITSQEFQTMFRHFLTDTFSHTTNQHLFSAETHKSLSAPGPAHISNESIEISSPRRHYVKTDNQTFSLAVPLTVDNPPLVEINFDSLPSIPKDILNRAYIVYLLGFPDLTRLPTRIAFERQPSTPTLRFHPDPIMYDCPFCEESLVSFVTFTNHMNATHKNIDPVEKIRVVVEKRCEYIQRSVNNLRLWREILLSVKFSSDDEAEVLPSEDHNADRSKVEQSRRTLPNAPDQQSDDQEGLATQKVPAETLKFVEELLAPAAINRFVRFSFTSQMIPVLLEKIEELIQELYKVVKTDAEDLLSIVSDSFDRIQTVLNTNLGRRNISSEASYNFSDGSTGQDREVSANIGDLQNIERVSLLRAVLDGIDREPNIEEILSVTRGCLEVYSTLGTATPSPLEVTLIQQQKMVDILVGFQRYLSRWSTEKQSTLMSQFQQTRMSIVFQINMYLASLPQLGLEDDIDDTVLELSVRQRVSLVNQVAEHLQEKKHHLADVNAEAVMLSLDTTVSVELEGAINRMAYVKGLMSFYLDFLVWLGNLRISRLLEVQLDRVSSERVHFQSKLKRIHELVDVTPIASSQPHPVENRMNMELTSLRQRLFICDIDPRHMKRRHWEELATRTGKDILKRCFSIPDSEGLISPTFGELFEATIEDHEEEFRTMAVSAFHESKVETELNQMLDAWHNRIRLEFVRDDQPAFTRLQTTLYNSWADKWQFLDIMLNDCFEISDVSINNAISKAQNSLTEILALHHNKYISPFLSQLFEIRDSLLDLPSKLQLFMETQALWVNLRNLFGSRSVINQISEVHRRFVDLTEDWARLIGGILKDPTPYRVFGAGEAISHVLPHISEHLVQCKREIMPFLKMNADLYPALHLLPIDSIIASLSYAASPKDLVTVIRPLFPGITDLIVDSDQLNPLLTLRQTSNTQSSVESEDISRTDVTESSSRSPISKMEPKIAYNDNDSDSLSSITPIQRPVARPITAAIQTVQVLQPIQKDRTIYRRRHSVNVATMKQNSFHIAGPVIRLPPVNITPTQQDMMRQRRKSFAGGTTTPVAKPAGAKPTLLLKTNSRNGMVIPKAKSFQLSVKASESTTETKHVQRVIRIVGFQGCMGERVLFHEPLQFLPDGDRVSLFVGLENAIHNSVNAKMIESIVQSFPLMVLFFDSSWNIRIGPTSETGGQDNSDNVNLSDNESFSDTTSNDSREMQPFPEDTLTLLRHYSTSNIQRPQLSKDTLMDSINGITQNVAPDLAASPITYESSDSTFFDRSIVPHSARVRFNVVETAKVGPIESLTDYLSSLVPAFPLVEIKTMHRSLLKTFLKDGLDQTIFLALTTHLNKYLSENWKPTDS</sequence>
<dbReference type="EMBL" id="JARBJD010000006">
    <property type="protein sequence ID" value="KAK2963509.1"/>
    <property type="molecule type" value="Genomic_DNA"/>
</dbReference>
<comment type="caution">
    <text evidence="4">The sequence shown here is derived from an EMBL/GenBank/DDBJ whole genome shotgun (WGS) entry which is preliminary data.</text>
</comment>
<evidence type="ECO:0000313" key="4">
    <source>
        <dbReference type="EMBL" id="KAK2963509.1"/>
    </source>
</evidence>
<keyword evidence="1" id="KW-0863">Zinc-finger</keyword>
<name>A0ABQ9YIC6_9EUKA</name>
<feature type="compositionally biased region" description="Basic and acidic residues" evidence="2">
    <location>
        <begin position="299"/>
        <end position="313"/>
    </location>
</feature>
<feature type="region of interest" description="Disordered" evidence="2">
    <location>
        <begin position="1258"/>
        <end position="1291"/>
    </location>
</feature>
<dbReference type="Gene3D" id="1.20.140.100">
    <property type="entry name" value="Dynein heavy chain, N-terminal domain 2"/>
    <property type="match status" value="1"/>
</dbReference>
<reference evidence="4 5" key="1">
    <citation type="journal article" date="2022" name="bioRxiv">
        <title>Genomics of Preaxostyla Flagellates Illuminates Evolutionary Transitions and the Path Towards Mitochondrial Loss.</title>
        <authorList>
            <person name="Novak L.V.F."/>
            <person name="Treitli S.C."/>
            <person name="Pyrih J."/>
            <person name="Halakuc P."/>
            <person name="Pipaliya S.V."/>
            <person name="Vacek V."/>
            <person name="Brzon O."/>
            <person name="Soukal P."/>
            <person name="Eme L."/>
            <person name="Dacks J.B."/>
            <person name="Karnkowska A."/>
            <person name="Elias M."/>
            <person name="Hampl V."/>
        </authorList>
    </citation>
    <scope>NUCLEOTIDE SEQUENCE [LARGE SCALE GENOMIC DNA]</scope>
    <source>
        <strain evidence="4">NAU3</strain>
        <tissue evidence="4">Gut</tissue>
    </source>
</reference>
<feature type="compositionally biased region" description="Polar residues" evidence="2">
    <location>
        <begin position="1258"/>
        <end position="1284"/>
    </location>
</feature>
<evidence type="ECO:0000256" key="2">
    <source>
        <dbReference type="SAM" id="MobiDB-lite"/>
    </source>
</evidence>
<dbReference type="PROSITE" id="PS50157">
    <property type="entry name" value="ZINC_FINGER_C2H2_2"/>
    <property type="match status" value="1"/>
</dbReference>
<organism evidence="4 5">
    <name type="scientific">Blattamonas nauphoetae</name>
    <dbReference type="NCBI Taxonomy" id="2049346"/>
    <lineage>
        <taxon>Eukaryota</taxon>
        <taxon>Metamonada</taxon>
        <taxon>Preaxostyla</taxon>
        <taxon>Oxymonadida</taxon>
        <taxon>Blattamonas</taxon>
    </lineage>
</organism>
<proteinExistence type="predicted"/>
<feature type="domain" description="C2H2-type" evidence="3">
    <location>
        <begin position="226"/>
        <end position="254"/>
    </location>
</feature>
<evidence type="ECO:0000259" key="3">
    <source>
        <dbReference type="PROSITE" id="PS50157"/>
    </source>
</evidence>
<keyword evidence="5" id="KW-1185">Reference proteome</keyword>
<dbReference type="InterPro" id="IPR013087">
    <property type="entry name" value="Znf_C2H2_type"/>
</dbReference>
<keyword evidence="1" id="KW-0479">Metal-binding</keyword>